<evidence type="ECO:0000256" key="3">
    <source>
        <dbReference type="SAM" id="Phobius"/>
    </source>
</evidence>
<feature type="transmembrane region" description="Helical" evidence="3">
    <location>
        <begin position="286"/>
        <end position="303"/>
    </location>
</feature>
<feature type="transmembrane region" description="Helical" evidence="3">
    <location>
        <begin position="143"/>
        <end position="166"/>
    </location>
</feature>
<evidence type="ECO:0000313" key="5">
    <source>
        <dbReference type="EMBL" id="OEJ69049.1"/>
    </source>
</evidence>
<keyword evidence="6" id="KW-1185">Reference proteome</keyword>
<evidence type="ECO:0000313" key="6">
    <source>
        <dbReference type="Proteomes" id="UP000095347"/>
    </source>
</evidence>
<feature type="transmembrane region" description="Helical" evidence="3">
    <location>
        <begin position="383"/>
        <end position="406"/>
    </location>
</feature>
<organism evidence="5 6">
    <name type="scientific">Magnetovibrio blakemorei</name>
    <dbReference type="NCBI Taxonomy" id="28181"/>
    <lineage>
        <taxon>Bacteria</taxon>
        <taxon>Pseudomonadati</taxon>
        <taxon>Pseudomonadota</taxon>
        <taxon>Alphaproteobacteria</taxon>
        <taxon>Rhodospirillales</taxon>
        <taxon>Magnetovibrionaceae</taxon>
        <taxon>Magnetovibrio</taxon>
    </lineage>
</organism>
<evidence type="ECO:0000259" key="4">
    <source>
        <dbReference type="Pfam" id="PF00361"/>
    </source>
</evidence>
<feature type="transmembrane region" description="Helical" evidence="3">
    <location>
        <begin position="250"/>
        <end position="274"/>
    </location>
</feature>
<protein>
    <submittedName>
        <fullName evidence="5">Cation:proton antiporter</fullName>
    </submittedName>
</protein>
<evidence type="ECO:0000256" key="2">
    <source>
        <dbReference type="RuleBase" id="RU000320"/>
    </source>
</evidence>
<proteinExistence type="predicted"/>
<dbReference type="Pfam" id="PF00361">
    <property type="entry name" value="Proton_antipo_M"/>
    <property type="match status" value="1"/>
</dbReference>
<feature type="domain" description="NADH:quinone oxidoreductase/Mrp antiporter transmembrane" evidence="4">
    <location>
        <begin position="136"/>
        <end position="428"/>
    </location>
</feature>
<accession>A0A1E5QAW1</accession>
<dbReference type="GO" id="GO:0016020">
    <property type="term" value="C:membrane"/>
    <property type="evidence" value="ECO:0007669"/>
    <property type="project" value="UniProtKB-SubCell"/>
</dbReference>
<dbReference type="Proteomes" id="UP000095347">
    <property type="component" value="Unassembled WGS sequence"/>
</dbReference>
<name>A0A1E5QAW1_9PROT</name>
<feature type="transmembrane region" description="Helical" evidence="3">
    <location>
        <begin position="418"/>
        <end position="443"/>
    </location>
</feature>
<reference evidence="6" key="1">
    <citation type="submission" date="2016-07" db="EMBL/GenBank/DDBJ databases">
        <authorList>
            <person name="Florea S."/>
            <person name="Webb J.S."/>
            <person name="Jaromczyk J."/>
            <person name="Schardl C.L."/>
        </authorList>
    </citation>
    <scope>NUCLEOTIDE SEQUENCE [LARGE SCALE GENOMIC DNA]</scope>
    <source>
        <strain evidence="6">MV-1</strain>
    </source>
</reference>
<gene>
    <name evidence="5" type="ORF">BEN30_04900</name>
</gene>
<dbReference type="PRINTS" id="PR01434">
    <property type="entry name" value="NADHDHGNASE5"/>
</dbReference>
<dbReference type="PANTHER" id="PTHR43373:SF1">
    <property type="entry name" value="NA(+)_H(+) ANTIPORTER SUBUNIT A"/>
    <property type="match status" value="1"/>
</dbReference>
<dbReference type="InterPro" id="IPR001750">
    <property type="entry name" value="ND/Mrp_TM"/>
</dbReference>
<dbReference type="OrthoDB" id="9811798at2"/>
<dbReference type="STRING" id="28181.BEN30_04900"/>
<dbReference type="PANTHER" id="PTHR43373">
    <property type="entry name" value="NA(+)/H(+) ANTIPORTER SUBUNIT"/>
    <property type="match status" value="1"/>
</dbReference>
<sequence length="499" mass="53346">MLFAFLSEAQAIKLAVLLPLIGGLLVMWMGERNRNLREAASLLTAVLTFALVASLTGEVLGGARPSVDLFTMLPGLSVTLTVEPLGQLFALIASGLWIVNTVYSIGYMRANKEGNQTRFYVCFTIAISAAIGIAYAGNLLTLFLFYEVLTISTYPLVTHAGTPLAIRGGRVYLGILMSTSIGLLFLAMLWTYNITGTLDFVEGGILAGQIQGPELAVLMFLYMFGIGKAALMPVHRWLPAAMVAPTPVSALLHAVAVVKAGVFSVVKVIVYIFGLDFLNQAHSVDWLLFIAGFTIIAASIIALRQDNLKRRLAYSTVSQLSYVILATAILAPISVAGAVMHIAAHAFGKITLFFAAGSIYTAAHKTEVSQLDGIGKRMPFTMVAFGIGALSMIGIPPTAGFISKWYILTGALETGEAFAILVIVASTLLNAGYFLPIVYRAFFKDQQPRPESDPYAKYDNHGEAPIAVVLALCFTALGTIALFFYPDVPLALGRALVGG</sequence>
<keyword evidence="3" id="KW-1133">Transmembrane helix</keyword>
<dbReference type="GO" id="GO:0012505">
    <property type="term" value="C:endomembrane system"/>
    <property type="evidence" value="ECO:0007669"/>
    <property type="project" value="UniProtKB-SubCell"/>
</dbReference>
<dbReference type="InterPro" id="IPR050616">
    <property type="entry name" value="CPA3_Na-H_Antiporter_A"/>
</dbReference>
<feature type="transmembrane region" description="Helical" evidence="3">
    <location>
        <begin position="84"/>
        <end position="107"/>
    </location>
</feature>
<feature type="transmembrane region" description="Helical" evidence="3">
    <location>
        <begin position="464"/>
        <end position="485"/>
    </location>
</feature>
<comment type="subcellular location">
    <subcellularLocation>
        <location evidence="1">Endomembrane system</location>
        <topology evidence="1">Multi-pass membrane protein</topology>
    </subcellularLocation>
    <subcellularLocation>
        <location evidence="2">Membrane</location>
        <topology evidence="2">Multi-pass membrane protein</topology>
    </subcellularLocation>
</comment>
<feature type="transmembrane region" description="Helical" evidence="3">
    <location>
        <begin position="312"/>
        <end position="336"/>
    </location>
</feature>
<dbReference type="RefSeq" id="WP_069956903.1">
    <property type="nucleotide sequence ID" value="NZ_MCGG01000009.1"/>
</dbReference>
<keyword evidence="2 3" id="KW-0812">Transmembrane</keyword>
<comment type="caution">
    <text evidence="5">The sequence shown here is derived from an EMBL/GenBank/DDBJ whole genome shotgun (WGS) entry which is preliminary data.</text>
</comment>
<evidence type="ECO:0000256" key="1">
    <source>
        <dbReference type="ARBA" id="ARBA00004127"/>
    </source>
</evidence>
<feature type="transmembrane region" description="Helical" evidence="3">
    <location>
        <begin position="12"/>
        <end position="30"/>
    </location>
</feature>
<feature type="transmembrane region" description="Helical" evidence="3">
    <location>
        <begin position="119"/>
        <end position="137"/>
    </location>
</feature>
<dbReference type="AlphaFoldDB" id="A0A1E5QAW1"/>
<feature type="transmembrane region" description="Helical" evidence="3">
    <location>
        <begin position="42"/>
        <end position="64"/>
    </location>
</feature>
<feature type="transmembrane region" description="Helical" evidence="3">
    <location>
        <begin position="215"/>
        <end position="238"/>
    </location>
</feature>
<dbReference type="EMBL" id="MCGG01000009">
    <property type="protein sequence ID" value="OEJ69049.1"/>
    <property type="molecule type" value="Genomic_DNA"/>
</dbReference>
<feature type="transmembrane region" description="Helical" evidence="3">
    <location>
        <begin position="173"/>
        <end position="195"/>
    </location>
</feature>
<feature type="transmembrane region" description="Helical" evidence="3">
    <location>
        <begin position="342"/>
        <end position="363"/>
    </location>
</feature>
<keyword evidence="3" id="KW-0472">Membrane</keyword>